<keyword evidence="2" id="KW-1185">Reference proteome</keyword>
<proteinExistence type="predicted"/>
<gene>
    <name evidence="1" type="ORF">HanXRQr2_Chr07g0292201</name>
</gene>
<accession>A0A9K3IK93</accession>
<comment type="caution">
    <text evidence="1">The sequence shown here is derived from an EMBL/GenBank/DDBJ whole genome shotgun (WGS) entry which is preliminary data.</text>
</comment>
<dbReference type="Proteomes" id="UP000215914">
    <property type="component" value="Unassembled WGS sequence"/>
</dbReference>
<name>A0A9K3IK93_HELAN</name>
<sequence>MVIRVSFVYTIFQAVVLITRLDFLHVQILKARRTWSMTSFGMKTQREGTQLMKMIELPLAIINTTRISLHKDQVIHEHNSRGSLC</sequence>
<organism evidence="1 2">
    <name type="scientific">Helianthus annuus</name>
    <name type="common">Common sunflower</name>
    <dbReference type="NCBI Taxonomy" id="4232"/>
    <lineage>
        <taxon>Eukaryota</taxon>
        <taxon>Viridiplantae</taxon>
        <taxon>Streptophyta</taxon>
        <taxon>Embryophyta</taxon>
        <taxon>Tracheophyta</taxon>
        <taxon>Spermatophyta</taxon>
        <taxon>Magnoliopsida</taxon>
        <taxon>eudicotyledons</taxon>
        <taxon>Gunneridae</taxon>
        <taxon>Pentapetalae</taxon>
        <taxon>asterids</taxon>
        <taxon>campanulids</taxon>
        <taxon>Asterales</taxon>
        <taxon>Asteraceae</taxon>
        <taxon>Asteroideae</taxon>
        <taxon>Heliantheae alliance</taxon>
        <taxon>Heliantheae</taxon>
        <taxon>Helianthus</taxon>
    </lineage>
</organism>
<reference evidence="1" key="1">
    <citation type="journal article" date="2017" name="Nature">
        <title>The sunflower genome provides insights into oil metabolism, flowering and Asterid evolution.</title>
        <authorList>
            <person name="Badouin H."/>
            <person name="Gouzy J."/>
            <person name="Grassa C.J."/>
            <person name="Murat F."/>
            <person name="Staton S.E."/>
            <person name="Cottret L."/>
            <person name="Lelandais-Briere C."/>
            <person name="Owens G.L."/>
            <person name="Carrere S."/>
            <person name="Mayjonade B."/>
            <person name="Legrand L."/>
            <person name="Gill N."/>
            <person name="Kane N.C."/>
            <person name="Bowers J.E."/>
            <person name="Hubner S."/>
            <person name="Bellec A."/>
            <person name="Berard A."/>
            <person name="Berges H."/>
            <person name="Blanchet N."/>
            <person name="Boniface M.C."/>
            <person name="Brunel D."/>
            <person name="Catrice O."/>
            <person name="Chaidir N."/>
            <person name="Claudel C."/>
            <person name="Donnadieu C."/>
            <person name="Faraut T."/>
            <person name="Fievet G."/>
            <person name="Helmstetter N."/>
            <person name="King M."/>
            <person name="Knapp S.J."/>
            <person name="Lai Z."/>
            <person name="Le Paslier M.C."/>
            <person name="Lippi Y."/>
            <person name="Lorenzon L."/>
            <person name="Mandel J.R."/>
            <person name="Marage G."/>
            <person name="Marchand G."/>
            <person name="Marquand E."/>
            <person name="Bret-Mestries E."/>
            <person name="Morien E."/>
            <person name="Nambeesan S."/>
            <person name="Nguyen T."/>
            <person name="Pegot-Espagnet P."/>
            <person name="Pouilly N."/>
            <person name="Raftis F."/>
            <person name="Sallet E."/>
            <person name="Schiex T."/>
            <person name="Thomas J."/>
            <person name="Vandecasteele C."/>
            <person name="Vares D."/>
            <person name="Vear F."/>
            <person name="Vautrin S."/>
            <person name="Crespi M."/>
            <person name="Mangin B."/>
            <person name="Burke J.M."/>
            <person name="Salse J."/>
            <person name="Munos S."/>
            <person name="Vincourt P."/>
            <person name="Rieseberg L.H."/>
            <person name="Langlade N.B."/>
        </authorList>
    </citation>
    <scope>NUCLEOTIDE SEQUENCE</scope>
    <source>
        <tissue evidence="1">Leaves</tissue>
    </source>
</reference>
<evidence type="ECO:0000313" key="1">
    <source>
        <dbReference type="EMBL" id="KAF5798377.1"/>
    </source>
</evidence>
<evidence type="ECO:0000313" key="2">
    <source>
        <dbReference type="Proteomes" id="UP000215914"/>
    </source>
</evidence>
<protein>
    <submittedName>
        <fullName evidence="1">Uncharacterized protein</fullName>
    </submittedName>
</protein>
<reference evidence="1" key="2">
    <citation type="submission" date="2020-06" db="EMBL/GenBank/DDBJ databases">
        <title>Helianthus annuus Genome sequencing and assembly Release 2.</title>
        <authorList>
            <person name="Gouzy J."/>
            <person name="Langlade N."/>
            <person name="Munos S."/>
        </authorList>
    </citation>
    <scope>NUCLEOTIDE SEQUENCE</scope>
    <source>
        <tissue evidence="1">Leaves</tissue>
    </source>
</reference>
<dbReference type="AlphaFoldDB" id="A0A9K3IK93"/>
<dbReference type="Gramene" id="mRNA:HanXRQr2_Chr07g0292201">
    <property type="protein sequence ID" value="CDS:HanXRQr2_Chr07g0292201.1"/>
    <property type="gene ID" value="HanXRQr2_Chr07g0292201"/>
</dbReference>
<dbReference type="EMBL" id="MNCJ02000322">
    <property type="protein sequence ID" value="KAF5798377.1"/>
    <property type="molecule type" value="Genomic_DNA"/>
</dbReference>